<keyword evidence="7 9" id="KW-0496">Mitochondrion</keyword>
<dbReference type="InterPro" id="IPR016543">
    <property type="entry name" value="Fis1"/>
</dbReference>
<dbReference type="Pfam" id="PF14853">
    <property type="entry name" value="Fis1_TPR_C"/>
    <property type="match status" value="1"/>
</dbReference>
<dbReference type="OrthoDB" id="421154at2759"/>
<dbReference type="PIRSF" id="PIRSF008835">
    <property type="entry name" value="TPR_repeat_11_Fis1"/>
    <property type="match status" value="1"/>
</dbReference>
<dbReference type="AlphaFoldDB" id="A0A1Y1VDM8"/>
<dbReference type="InterPro" id="IPR011990">
    <property type="entry name" value="TPR-like_helical_dom_sf"/>
</dbReference>
<comment type="caution">
    <text evidence="11">The sequence shown here is derived from an EMBL/GenBank/DDBJ whole genome shotgun (WGS) entry which is preliminary data.</text>
</comment>
<dbReference type="Proteomes" id="UP000193719">
    <property type="component" value="Unassembled WGS sequence"/>
</dbReference>
<evidence type="ECO:0000256" key="1">
    <source>
        <dbReference type="ARBA" id="ARBA00004572"/>
    </source>
</evidence>
<dbReference type="GO" id="GO:0016559">
    <property type="term" value="P:peroxisome fission"/>
    <property type="evidence" value="ECO:0007669"/>
    <property type="project" value="TreeGrafter"/>
</dbReference>
<evidence type="ECO:0000256" key="6">
    <source>
        <dbReference type="ARBA" id="ARBA00022989"/>
    </source>
</evidence>
<keyword evidence="12" id="KW-1185">Reference proteome</keyword>
<comment type="function">
    <text evidence="9">Has a role in mitochondrial fission.</text>
</comment>
<keyword evidence="6 10" id="KW-1133">Transmembrane helix</keyword>
<evidence type="ECO:0000256" key="5">
    <source>
        <dbReference type="ARBA" id="ARBA00022787"/>
    </source>
</evidence>
<dbReference type="GO" id="GO:0005778">
    <property type="term" value="C:peroxisomal membrane"/>
    <property type="evidence" value="ECO:0007669"/>
    <property type="project" value="TreeGrafter"/>
</dbReference>
<reference evidence="11 12" key="2">
    <citation type="submission" date="2016-08" db="EMBL/GenBank/DDBJ databases">
        <title>Pervasive Adenine N6-methylation of Active Genes in Fungi.</title>
        <authorList>
            <consortium name="DOE Joint Genome Institute"/>
            <person name="Mondo S.J."/>
            <person name="Dannebaum R.O."/>
            <person name="Kuo R.C."/>
            <person name="Labutti K."/>
            <person name="Haridas S."/>
            <person name="Kuo A."/>
            <person name="Salamov A."/>
            <person name="Ahrendt S.R."/>
            <person name="Lipzen A."/>
            <person name="Sullivan W."/>
            <person name="Andreopoulos W.B."/>
            <person name="Clum A."/>
            <person name="Lindquist E."/>
            <person name="Daum C."/>
            <person name="Ramamoorthy G.K."/>
            <person name="Gryganskyi A."/>
            <person name="Culley D."/>
            <person name="Magnuson J.K."/>
            <person name="James T.Y."/>
            <person name="O'Malley M.A."/>
            <person name="Stajich J.E."/>
            <person name="Spatafora J.W."/>
            <person name="Visel A."/>
            <person name="Grigoriev I.V."/>
        </authorList>
    </citation>
    <scope>NUCLEOTIDE SEQUENCE [LARGE SCALE GENOMIC DNA]</scope>
    <source>
        <strain evidence="12">finn</strain>
    </source>
</reference>
<dbReference type="GO" id="GO:0000266">
    <property type="term" value="P:mitochondrial fission"/>
    <property type="evidence" value="ECO:0007669"/>
    <property type="project" value="UniProtKB-UniRule"/>
</dbReference>
<dbReference type="Gene3D" id="1.25.40.10">
    <property type="entry name" value="Tetratricopeptide repeat domain"/>
    <property type="match status" value="1"/>
</dbReference>
<dbReference type="CDD" id="cd12212">
    <property type="entry name" value="Fis1"/>
    <property type="match status" value="1"/>
</dbReference>
<proteinExistence type="inferred from homology"/>
<evidence type="ECO:0000256" key="4">
    <source>
        <dbReference type="ARBA" id="ARBA00022692"/>
    </source>
</evidence>
<evidence type="ECO:0000313" key="11">
    <source>
        <dbReference type="EMBL" id="ORX53725.1"/>
    </source>
</evidence>
<evidence type="ECO:0000256" key="9">
    <source>
        <dbReference type="PIRNR" id="PIRNR008835"/>
    </source>
</evidence>
<comment type="subcellular location">
    <subcellularLocation>
        <location evidence="1">Mitochondrion outer membrane</location>
        <topology evidence="1">Single-pass membrane protein</topology>
    </subcellularLocation>
</comment>
<evidence type="ECO:0000256" key="2">
    <source>
        <dbReference type="ARBA" id="ARBA00008937"/>
    </source>
</evidence>
<keyword evidence="8 9" id="KW-0472">Membrane</keyword>
<evidence type="ECO:0000256" key="10">
    <source>
        <dbReference type="SAM" id="Phobius"/>
    </source>
</evidence>
<keyword evidence="4 10" id="KW-0812">Transmembrane</keyword>
<dbReference type="STRING" id="1754191.A0A1Y1VDM8"/>
<evidence type="ECO:0000256" key="7">
    <source>
        <dbReference type="ARBA" id="ARBA00023128"/>
    </source>
</evidence>
<feature type="transmembrane region" description="Helical" evidence="10">
    <location>
        <begin position="126"/>
        <end position="147"/>
    </location>
</feature>
<dbReference type="PANTHER" id="PTHR13247">
    <property type="entry name" value="TETRATRICOPEPTIDE REPEAT PROTEIN 11 TPR REPEAT PROTEIN 11"/>
    <property type="match status" value="1"/>
</dbReference>
<evidence type="ECO:0000256" key="3">
    <source>
        <dbReference type="ARBA" id="ARBA00014314"/>
    </source>
</evidence>
<dbReference type="GO" id="GO:0005741">
    <property type="term" value="C:mitochondrial outer membrane"/>
    <property type="evidence" value="ECO:0007669"/>
    <property type="project" value="UniProtKB-SubCell"/>
</dbReference>
<organism evidence="11 12">
    <name type="scientific">Piromyces finnis</name>
    <dbReference type="NCBI Taxonomy" id="1754191"/>
    <lineage>
        <taxon>Eukaryota</taxon>
        <taxon>Fungi</taxon>
        <taxon>Fungi incertae sedis</taxon>
        <taxon>Chytridiomycota</taxon>
        <taxon>Chytridiomycota incertae sedis</taxon>
        <taxon>Neocallimastigomycetes</taxon>
        <taxon>Neocallimastigales</taxon>
        <taxon>Neocallimastigaceae</taxon>
        <taxon>Piromyces</taxon>
    </lineage>
</organism>
<dbReference type="PANTHER" id="PTHR13247:SF0">
    <property type="entry name" value="MITOCHONDRIAL FISSION 1 PROTEIN"/>
    <property type="match status" value="1"/>
</dbReference>
<dbReference type="SUPFAM" id="SSF48452">
    <property type="entry name" value="TPR-like"/>
    <property type="match status" value="1"/>
</dbReference>
<dbReference type="InterPro" id="IPR028058">
    <property type="entry name" value="Fis1_TPR_N"/>
</dbReference>
<dbReference type="Pfam" id="PF14852">
    <property type="entry name" value="Fis1_TPR_N"/>
    <property type="match status" value="1"/>
</dbReference>
<evidence type="ECO:0000313" key="12">
    <source>
        <dbReference type="Proteomes" id="UP000193719"/>
    </source>
</evidence>
<evidence type="ECO:0000256" key="8">
    <source>
        <dbReference type="ARBA" id="ARBA00023136"/>
    </source>
</evidence>
<keyword evidence="5 9" id="KW-1000">Mitochondrion outer membrane</keyword>
<sequence>MFEKNLPYVEEIDEPLLTEEFKLVEEEYKKSPNPTSQVKFNYAWANIKSSKKADQQKGIDLLYEIYKENPARSRECQYYLAIGEYRLGNYKEAKQYIDTLLQFEPKNQQFINLKNKIDSKVQDEGILGMAIVGGIAAVAGTLLMKFLRN</sequence>
<dbReference type="InterPro" id="IPR033745">
    <property type="entry name" value="Fis1_cytosol"/>
</dbReference>
<accession>A0A1Y1VDM8</accession>
<dbReference type="EMBL" id="MCFH01000012">
    <property type="protein sequence ID" value="ORX53725.1"/>
    <property type="molecule type" value="Genomic_DNA"/>
</dbReference>
<dbReference type="InterPro" id="IPR028061">
    <property type="entry name" value="Fis1_TPR_C"/>
</dbReference>
<dbReference type="GO" id="GO:0000422">
    <property type="term" value="P:autophagy of mitochondrion"/>
    <property type="evidence" value="ECO:0007669"/>
    <property type="project" value="TreeGrafter"/>
</dbReference>
<gene>
    <name evidence="11" type="ORF">BCR36DRAFT_582006</name>
</gene>
<name>A0A1Y1VDM8_9FUNG</name>
<comment type="similarity">
    <text evidence="2 9">Belongs to the FIS1 family.</text>
</comment>
<comment type="domain">
    <text evidence="9">The C-terminus is required for mitochondrial localization, while the N-terminus is necessary for mitochondrial fission.</text>
</comment>
<reference evidence="11 12" key="1">
    <citation type="submission" date="2016-08" db="EMBL/GenBank/DDBJ databases">
        <title>Genomes of anaerobic fungi encode conserved fungal cellulosomes for biomass hydrolysis.</title>
        <authorList>
            <consortium name="DOE Joint Genome Institute"/>
            <person name="Haitjema C.H."/>
            <person name="Gilmore S.P."/>
            <person name="Henske J.K."/>
            <person name="Solomon K.V."/>
            <person name="De Groot R."/>
            <person name="Kuo A."/>
            <person name="Mondo S.J."/>
            <person name="Salamov A.A."/>
            <person name="Labutti K."/>
            <person name="Zhao Z."/>
            <person name="Chiniquy J."/>
            <person name="Barry K."/>
            <person name="Brewer H.M."/>
            <person name="Purvine S.O."/>
            <person name="Wright A.T."/>
            <person name="Boxma B."/>
            <person name="Van Alen T."/>
            <person name="Hackstein J.H."/>
            <person name="Baker S.E."/>
            <person name="Grigoriev I.V."/>
            <person name="O'Malley M.A."/>
        </authorList>
    </citation>
    <scope>NUCLEOTIDE SEQUENCE [LARGE SCALE GENOMIC DNA]</scope>
    <source>
        <strain evidence="12">finn</strain>
    </source>
</reference>
<protein>
    <recommendedName>
        <fullName evidence="3 9">Mitochondrial fission 1 protein</fullName>
    </recommendedName>
</protein>